<proteinExistence type="predicted"/>
<reference evidence="2" key="1">
    <citation type="submission" date="2023-06" db="EMBL/GenBank/DDBJ databases">
        <authorList>
            <person name="Delattre M."/>
        </authorList>
    </citation>
    <scope>NUCLEOTIDE SEQUENCE</scope>
    <source>
        <strain evidence="2">AF72</strain>
    </source>
</reference>
<keyword evidence="1" id="KW-0472">Membrane</keyword>
<sequence>MSFGEWIDRVEHCMVEGFCAPYFSYLNTIMKQLGKCLVVFVHLITIFIAITGFCVILPYEQRYQPLWLLAIYSVLGVYFLINIMYHYTKARLLPPLPGFGFDHNYCNVQLDYAPLQGHICEFGELARNSIIFCYMLSFLLFLLVGGLALWNVYLISKGFTYVDYLKGWDGRPTGYRNPYHHGFVENWRNFLGLRRNRTFLRHVLLPSAHPPIILDQNGELEIGFQPLNTHASRSESDEMLV</sequence>
<evidence type="ECO:0000256" key="1">
    <source>
        <dbReference type="SAM" id="Phobius"/>
    </source>
</evidence>
<dbReference type="PANTHER" id="PTHR12246">
    <property type="entry name" value="PALMITOYLTRANSFERASE ZDHHC16"/>
    <property type="match status" value="1"/>
</dbReference>
<dbReference type="GO" id="GO:0016409">
    <property type="term" value="F:palmitoyltransferase activity"/>
    <property type="evidence" value="ECO:0007669"/>
    <property type="project" value="InterPro"/>
</dbReference>
<dbReference type="Proteomes" id="UP001177023">
    <property type="component" value="Unassembled WGS sequence"/>
</dbReference>
<protein>
    <recommendedName>
        <fullName evidence="4">Protein S-acyltransferase</fullName>
    </recommendedName>
</protein>
<keyword evidence="3" id="KW-1185">Reference proteome</keyword>
<feature type="transmembrane region" description="Helical" evidence="1">
    <location>
        <begin position="65"/>
        <end position="85"/>
    </location>
</feature>
<gene>
    <name evidence="2" type="ORF">MSPICULIGERA_LOCUS11116</name>
</gene>
<dbReference type="EMBL" id="CATQJA010002604">
    <property type="protein sequence ID" value="CAJ0572736.1"/>
    <property type="molecule type" value="Genomic_DNA"/>
</dbReference>
<organism evidence="2 3">
    <name type="scientific">Mesorhabditis spiculigera</name>
    <dbReference type="NCBI Taxonomy" id="96644"/>
    <lineage>
        <taxon>Eukaryota</taxon>
        <taxon>Metazoa</taxon>
        <taxon>Ecdysozoa</taxon>
        <taxon>Nematoda</taxon>
        <taxon>Chromadorea</taxon>
        <taxon>Rhabditida</taxon>
        <taxon>Rhabditina</taxon>
        <taxon>Rhabditomorpha</taxon>
        <taxon>Rhabditoidea</taxon>
        <taxon>Rhabditidae</taxon>
        <taxon>Mesorhabditinae</taxon>
        <taxon>Mesorhabditis</taxon>
    </lineage>
</organism>
<keyword evidence="1" id="KW-0812">Transmembrane</keyword>
<feature type="transmembrane region" description="Helical" evidence="1">
    <location>
        <begin position="131"/>
        <end position="153"/>
    </location>
</feature>
<dbReference type="AlphaFoldDB" id="A0AA36CQQ7"/>
<evidence type="ECO:0000313" key="2">
    <source>
        <dbReference type="EMBL" id="CAJ0572736.1"/>
    </source>
</evidence>
<accession>A0AA36CQQ7</accession>
<keyword evidence="1" id="KW-1133">Transmembrane helix</keyword>
<evidence type="ECO:0008006" key="4">
    <source>
        <dbReference type="Google" id="ProtNLM"/>
    </source>
</evidence>
<evidence type="ECO:0000313" key="3">
    <source>
        <dbReference type="Proteomes" id="UP001177023"/>
    </source>
</evidence>
<feature type="transmembrane region" description="Helical" evidence="1">
    <location>
        <begin position="36"/>
        <end position="59"/>
    </location>
</feature>
<dbReference type="InterPro" id="IPR039859">
    <property type="entry name" value="PFA4/ZDH16/20/ERF2-like"/>
</dbReference>
<feature type="non-terminal residue" evidence="2">
    <location>
        <position position="1"/>
    </location>
</feature>
<comment type="caution">
    <text evidence="2">The sequence shown here is derived from an EMBL/GenBank/DDBJ whole genome shotgun (WGS) entry which is preliminary data.</text>
</comment>
<name>A0AA36CQQ7_9BILA</name>